<dbReference type="InterPro" id="IPR001296">
    <property type="entry name" value="Glyco_trans_1"/>
</dbReference>
<dbReference type="GO" id="GO:0016757">
    <property type="term" value="F:glycosyltransferase activity"/>
    <property type="evidence" value="ECO:0007669"/>
    <property type="project" value="UniProtKB-KW"/>
</dbReference>
<dbReference type="Pfam" id="PF00534">
    <property type="entry name" value="Glycos_transf_1"/>
    <property type="match status" value="1"/>
</dbReference>
<evidence type="ECO:0000313" key="7">
    <source>
        <dbReference type="Proteomes" id="UP001150259"/>
    </source>
</evidence>
<keyword evidence="2 6" id="KW-0328">Glycosyltransferase</keyword>
<protein>
    <recommendedName>
        <fullName evidence="1">D-inositol 3-phosphate glycosyltransferase</fullName>
    </recommendedName>
</protein>
<dbReference type="PANTHER" id="PTHR45947:SF3">
    <property type="entry name" value="SULFOQUINOVOSYL TRANSFERASE SQD2"/>
    <property type="match status" value="1"/>
</dbReference>
<feature type="domain" description="Glycosyltransferase subfamily 4-like N-terminal" evidence="5">
    <location>
        <begin position="21"/>
        <end position="185"/>
    </location>
</feature>
<evidence type="ECO:0000256" key="1">
    <source>
        <dbReference type="ARBA" id="ARBA00021292"/>
    </source>
</evidence>
<comment type="caution">
    <text evidence="6">The sequence shown here is derived from an EMBL/GenBank/DDBJ whole genome shotgun (WGS) entry which is preliminary data.</text>
</comment>
<evidence type="ECO:0000259" key="5">
    <source>
        <dbReference type="Pfam" id="PF13439"/>
    </source>
</evidence>
<evidence type="ECO:0000313" key="6">
    <source>
        <dbReference type="EMBL" id="MDC5697691.1"/>
    </source>
</evidence>
<dbReference type="InterPro" id="IPR028098">
    <property type="entry name" value="Glyco_trans_4-like_N"/>
</dbReference>
<evidence type="ECO:0000256" key="3">
    <source>
        <dbReference type="ARBA" id="ARBA00022679"/>
    </source>
</evidence>
<dbReference type="Proteomes" id="UP001150259">
    <property type="component" value="Unassembled WGS sequence"/>
</dbReference>
<dbReference type="SUPFAM" id="SSF53756">
    <property type="entry name" value="UDP-Glycosyltransferase/glycogen phosphorylase"/>
    <property type="match status" value="1"/>
</dbReference>
<accession>A0ABT5GIB5</accession>
<organism evidence="6 7">
    <name type="scientific">Intrasporangium calvum</name>
    <dbReference type="NCBI Taxonomy" id="53358"/>
    <lineage>
        <taxon>Bacteria</taxon>
        <taxon>Bacillati</taxon>
        <taxon>Actinomycetota</taxon>
        <taxon>Actinomycetes</taxon>
        <taxon>Micrococcales</taxon>
        <taxon>Intrasporangiaceae</taxon>
        <taxon>Intrasporangium</taxon>
    </lineage>
</organism>
<dbReference type="Gene3D" id="3.40.50.2000">
    <property type="entry name" value="Glycogen Phosphorylase B"/>
    <property type="match status" value="2"/>
</dbReference>
<dbReference type="Pfam" id="PF13439">
    <property type="entry name" value="Glyco_transf_4"/>
    <property type="match status" value="1"/>
</dbReference>
<sequence length="375" mass="40725">MRGGGGRPRVAIAHDYLTQRGGAERVVLSMLRAFPDATVHTTLYDPEGTFPEFREARIVTSPLNRSARLRRDHRRALPLLPWAVSRLPVDADLVIASSSGWAHAVPASGRKLVYCHAPARWLYQAEAYLGHAPSTSVTGRVLLALTPPLRRWDRRAAATADRYLVNSTVVRDRVKQAYGIDAEILPPPFGIDPAGPSEPVRDLVDWADGYHLLVSRLLPYKNVAEAVRAFRGLDQRLVVVGHGPLEGELRAAAPGNVRVVSGLVDAQLRWVYAHSTALIAPSLEDFGLTPLEAGAFGRPTLALHAGGYLDTIAPGVSGTFFPEPTPDAIREAVLTNVGRHWDAAAIRAHVDGFSEPHFHRRLTAAAQTLLDADPA</sequence>
<feature type="domain" description="Glycosyl transferase family 1" evidence="4">
    <location>
        <begin position="212"/>
        <end position="333"/>
    </location>
</feature>
<name>A0ABT5GIB5_9MICO</name>
<keyword evidence="7" id="KW-1185">Reference proteome</keyword>
<dbReference type="PANTHER" id="PTHR45947">
    <property type="entry name" value="SULFOQUINOVOSYL TRANSFERASE SQD2"/>
    <property type="match status" value="1"/>
</dbReference>
<dbReference type="EMBL" id="JAPFQL010000040">
    <property type="protein sequence ID" value="MDC5697691.1"/>
    <property type="molecule type" value="Genomic_DNA"/>
</dbReference>
<proteinExistence type="predicted"/>
<evidence type="ECO:0000259" key="4">
    <source>
        <dbReference type="Pfam" id="PF00534"/>
    </source>
</evidence>
<dbReference type="InterPro" id="IPR050194">
    <property type="entry name" value="Glycosyltransferase_grp1"/>
</dbReference>
<reference evidence="6 7" key="1">
    <citation type="submission" date="2022-11" db="EMBL/GenBank/DDBJ databases">
        <title>Anaerobic phenanthrene biodegradation by a DNRA strain PheN6.</title>
        <authorList>
            <person name="Zhang Z."/>
        </authorList>
    </citation>
    <scope>NUCLEOTIDE SEQUENCE [LARGE SCALE GENOMIC DNA]</scope>
    <source>
        <strain evidence="6 7">PheN6</strain>
    </source>
</reference>
<keyword evidence="3 6" id="KW-0808">Transferase</keyword>
<evidence type="ECO:0000256" key="2">
    <source>
        <dbReference type="ARBA" id="ARBA00022676"/>
    </source>
</evidence>
<gene>
    <name evidence="6" type="ORF">OO014_10505</name>
</gene>